<dbReference type="Gene3D" id="3.40.50.1820">
    <property type="entry name" value="alpha/beta hydrolase"/>
    <property type="match status" value="1"/>
</dbReference>
<name>A0A841LF86_9SPHN</name>
<dbReference type="EMBL" id="JACIIV010000019">
    <property type="protein sequence ID" value="MBB6228475.1"/>
    <property type="molecule type" value="Genomic_DNA"/>
</dbReference>
<evidence type="ECO:0000259" key="2">
    <source>
        <dbReference type="Pfam" id="PF00326"/>
    </source>
</evidence>
<evidence type="ECO:0000256" key="1">
    <source>
        <dbReference type="SAM" id="SignalP"/>
    </source>
</evidence>
<keyword evidence="1" id="KW-0732">Signal</keyword>
<organism evidence="4 5">
    <name type="scientific">Polymorphobacter multimanifer</name>
    <dbReference type="NCBI Taxonomy" id="1070431"/>
    <lineage>
        <taxon>Bacteria</taxon>
        <taxon>Pseudomonadati</taxon>
        <taxon>Pseudomonadota</taxon>
        <taxon>Alphaproteobacteria</taxon>
        <taxon>Sphingomonadales</taxon>
        <taxon>Sphingosinicellaceae</taxon>
        <taxon>Polymorphobacter</taxon>
    </lineage>
</organism>
<dbReference type="EC" id="3.4.14.5" evidence="4"/>
<reference evidence="4 5" key="1">
    <citation type="submission" date="2020-08" db="EMBL/GenBank/DDBJ databases">
        <title>Genomic Encyclopedia of Type Strains, Phase IV (KMG-IV): sequencing the most valuable type-strain genomes for metagenomic binning, comparative biology and taxonomic classification.</title>
        <authorList>
            <person name="Goeker M."/>
        </authorList>
    </citation>
    <scope>NUCLEOTIDE SEQUENCE [LARGE SCALE GENOMIC DNA]</scope>
    <source>
        <strain evidence="4 5">DSM 102189</strain>
    </source>
</reference>
<dbReference type="PANTHER" id="PTHR11731">
    <property type="entry name" value="PROTEASE FAMILY S9B,C DIPEPTIDYL-PEPTIDASE IV-RELATED"/>
    <property type="match status" value="1"/>
</dbReference>
<feature type="chain" id="PRO_5032735380" evidence="1">
    <location>
        <begin position="18"/>
        <end position="740"/>
    </location>
</feature>
<dbReference type="InterPro" id="IPR002469">
    <property type="entry name" value="Peptidase_S9B_N"/>
</dbReference>
<dbReference type="InterPro" id="IPR001375">
    <property type="entry name" value="Peptidase_S9_cat"/>
</dbReference>
<keyword evidence="5" id="KW-1185">Reference proteome</keyword>
<feature type="signal peptide" evidence="1">
    <location>
        <begin position="1"/>
        <end position="17"/>
    </location>
</feature>
<feature type="domain" description="Dipeptidylpeptidase IV N-terminal" evidence="3">
    <location>
        <begin position="126"/>
        <end position="452"/>
    </location>
</feature>
<evidence type="ECO:0000313" key="4">
    <source>
        <dbReference type="EMBL" id="MBB6228475.1"/>
    </source>
</evidence>
<protein>
    <submittedName>
        <fullName evidence="4">Dipeptidyl-peptidase-4</fullName>
        <ecNumber evidence="4">3.4.14.5</ecNumber>
    </submittedName>
</protein>
<gene>
    <name evidence="4" type="ORF">FHS79_002662</name>
</gene>
<dbReference type="InterPro" id="IPR050278">
    <property type="entry name" value="Serine_Prot_S9B/DPPIV"/>
</dbReference>
<dbReference type="Gene3D" id="2.140.10.30">
    <property type="entry name" value="Dipeptidylpeptidase IV, N-terminal domain"/>
    <property type="match status" value="1"/>
</dbReference>
<dbReference type="GO" id="GO:0008236">
    <property type="term" value="F:serine-type peptidase activity"/>
    <property type="evidence" value="ECO:0007669"/>
    <property type="project" value="InterPro"/>
</dbReference>
<dbReference type="GO" id="GO:0006508">
    <property type="term" value="P:proteolysis"/>
    <property type="evidence" value="ECO:0007669"/>
    <property type="project" value="InterPro"/>
</dbReference>
<dbReference type="AlphaFoldDB" id="A0A841LF86"/>
<dbReference type="InterPro" id="IPR029058">
    <property type="entry name" value="AB_hydrolase_fold"/>
</dbReference>
<sequence>MIRSAALALLLSTPTMAAEAPPLTLERVFANPALAGSTPRALTIAPDGKHIAWLKPRASDALRYDLWLRDTATGTERLLADSEALSPAPAKLSEAELMRRERLRIGGQRGIVGYQWNSDGQSILVPLDGDIWLVPLSGTPPLNQPRRLTNTPATELDPKLSPRGRYLSFILDQNLHVLDLGTNTTRQVTQDGGGTVSHGTPEFVADEEMGRRTGNWWSPDDSRIAITRIEEKDVRVAVRAAIGADSTRVSEQRYPFAGTPNVRITLAVHDATGAKPPVNVDLGPDADIYLARVKWLAPDRLVIIRQPRDQSRLELLDVNLTTGATTPILTSTSKTWIDLHDTLHAIPGSRDILWASEHTGHRHLYRASGSTLTPITSGDWSVDELLGVDAAAGRIIFTGFMESPLEKSLYAAPLDGSAAPRRLSPAGHWTEAVADKAGRMALLNSSSPIQPPRLDLVDTATGTTTAIAANPLAETPYAPYAADHVVPEFGTLTGADGSTQLNYSIMEPKGLKRGQKAPVFFEVYAGPGSQRVTRRWGSMLHQYLVRQGWIVFSVDGRGTPHRGTAFRDPLFKAIGKVEVDDQIAGLDWLKKQSFVDPARVAVYGWSYGGFMTLRLMTKHPQAFARGIAGAPVTDWTLYDTHYTERYLGNPSIDKAPYTATDVTLDADKLERPLLIIHGLADDNVVFDNSARMIAALQKAGKPFQVMPYPGQTHGIPDPALKTHQWRTILDFLAPIAPKAK</sequence>
<dbReference type="Proteomes" id="UP000538147">
    <property type="component" value="Unassembled WGS sequence"/>
</dbReference>
<accession>A0A841LF86</accession>
<dbReference type="SUPFAM" id="SSF53474">
    <property type="entry name" value="alpha/beta-Hydrolases"/>
    <property type="match status" value="1"/>
</dbReference>
<dbReference type="Pfam" id="PF00930">
    <property type="entry name" value="DPPIV_N"/>
    <property type="match status" value="1"/>
</dbReference>
<feature type="domain" description="Peptidase S9 prolyl oligopeptidase catalytic" evidence="2">
    <location>
        <begin position="542"/>
        <end position="733"/>
    </location>
</feature>
<evidence type="ECO:0000313" key="5">
    <source>
        <dbReference type="Proteomes" id="UP000538147"/>
    </source>
</evidence>
<keyword evidence="4" id="KW-0378">Hydrolase</keyword>
<dbReference type="Pfam" id="PF00326">
    <property type="entry name" value="Peptidase_S9"/>
    <property type="match status" value="1"/>
</dbReference>
<dbReference type="GO" id="GO:0008239">
    <property type="term" value="F:dipeptidyl-peptidase activity"/>
    <property type="evidence" value="ECO:0007669"/>
    <property type="project" value="UniProtKB-EC"/>
</dbReference>
<comment type="caution">
    <text evidence="4">The sequence shown here is derived from an EMBL/GenBank/DDBJ whole genome shotgun (WGS) entry which is preliminary data.</text>
</comment>
<evidence type="ECO:0000259" key="3">
    <source>
        <dbReference type="Pfam" id="PF00930"/>
    </source>
</evidence>
<dbReference type="SUPFAM" id="SSF82171">
    <property type="entry name" value="DPP6 N-terminal domain-like"/>
    <property type="match status" value="1"/>
</dbReference>
<proteinExistence type="predicted"/>
<dbReference type="PANTHER" id="PTHR11731:SF193">
    <property type="entry name" value="DIPEPTIDYL PEPTIDASE 9"/>
    <property type="match status" value="1"/>
</dbReference>
<dbReference type="RefSeq" id="WP_184200850.1">
    <property type="nucleotide sequence ID" value="NZ_JACIIV010000019.1"/>
</dbReference>